<gene>
    <name evidence="1" type="ORF">SI8410_04004767</name>
</gene>
<protein>
    <submittedName>
        <fullName evidence="1">Uncharacterized protein</fullName>
    </submittedName>
</protein>
<reference evidence="1" key="1">
    <citation type="submission" date="2020-02" db="EMBL/GenBank/DDBJ databases">
        <authorList>
            <person name="Scholz U."/>
            <person name="Mascher M."/>
            <person name="Fiebig A."/>
        </authorList>
    </citation>
    <scope>NUCLEOTIDE SEQUENCE</scope>
</reference>
<evidence type="ECO:0000313" key="1">
    <source>
        <dbReference type="EMBL" id="CAA7394106.1"/>
    </source>
</evidence>
<accession>A0A7I8K9Z6</accession>
<name>A0A7I8K9Z6_SPIIN</name>
<evidence type="ECO:0000313" key="2">
    <source>
        <dbReference type="Proteomes" id="UP000663760"/>
    </source>
</evidence>
<organism evidence="1 2">
    <name type="scientific">Spirodela intermedia</name>
    <name type="common">Intermediate duckweed</name>
    <dbReference type="NCBI Taxonomy" id="51605"/>
    <lineage>
        <taxon>Eukaryota</taxon>
        <taxon>Viridiplantae</taxon>
        <taxon>Streptophyta</taxon>
        <taxon>Embryophyta</taxon>
        <taxon>Tracheophyta</taxon>
        <taxon>Spermatophyta</taxon>
        <taxon>Magnoliopsida</taxon>
        <taxon>Liliopsida</taxon>
        <taxon>Araceae</taxon>
        <taxon>Lemnoideae</taxon>
        <taxon>Spirodela</taxon>
    </lineage>
</organism>
<dbReference type="AlphaFoldDB" id="A0A7I8K9Z6"/>
<sequence>MRRKRARVSAHCPALHRRRRRAFHWTARQSLVADAGSSTAAAVLRRRSVSCRRRGPRRERYNPPNPSYTYIYIYIYIRISKHTQKNRFL</sequence>
<keyword evidence="2" id="KW-1185">Reference proteome</keyword>
<dbReference type="Proteomes" id="UP000663760">
    <property type="component" value="Chromosome 4"/>
</dbReference>
<dbReference type="EMBL" id="LR746267">
    <property type="protein sequence ID" value="CAA7394106.1"/>
    <property type="molecule type" value="Genomic_DNA"/>
</dbReference>
<proteinExistence type="predicted"/>